<evidence type="ECO:0000259" key="7">
    <source>
        <dbReference type="PROSITE" id="PS50931"/>
    </source>
</evidence>
<dbReference type="Gene3D" id="3.40.190.10">
    <property type="entry name" value="Periplasmic binding protein-like II"/>
    <property type="match status" value="2"/>
</dbReference>
<keyword evidence="4" id="KW-0804">Transcription</keyword>
<dbReference type="EMBL" id="JACHFM010000001">
    <property type="protein sequence ID" value="MBB5221185.1"/>
    <property type="molecule type" value="Genomic_DNA"/>
</dbReference>
<dbReference type="Pfam" id="PF03466">
    <property type="entry name" value="LysR_substrate"/>
    <property type="match status" value="1"/>
</dbReference>
<keyword evidence="3" id="KW-0238">DNA-binding</keyword>
<dbReference type="InterPro" id="IPR036390">
    <property type="entry name" value="WH_DNA-bd_sf"/>
</dbReference>
<name>A0A840SKL9_9RHOB</name>
<dbReference type="PANTHER" id="PTHR30126:SF5">
    <property type="entry name" value="HTH-TYPE TRANSCRIPTIONAL ACTIVATOR CMPR"/>
    <property type="match status" value="1"/>
</dbReference>
<dbReference type="RefSeq" id="WP_184147582.1">
    <property type="nucleotide sequence ID" value="NZ_JACHFM010000001.1"/>
</dbReference>
<dbReference type="AlphaFoldDB" id="A0A840SKL9"/>
<proteinExistence type="inferred from homology"/>
<dbReference type="PROSITE" id="PS50931">
    <property type="entry name" value="HTH_LYSR"/>
    <property type="match status" value="1"/>
</dbReference>
<dbReference type="GO" id="GO:0003700">
    <property type="term" value="F:DNA-binding transcription factor activity"/>
    <property type="evidence" value="ECO:0007669"/>
    <property type="project" value="InterPro"/>
</dbReference>
<evidence type="ECO:0000256" key="5">
    <source>
        <dbReference type="ARBA" id="ARBA00039279"/>
    </source>
</evidence>
<gene>
    <name evidence="8" type="ORF">HNP73_001106</name>
</gene>
<feature type="domain" description="HTH lysR-type" evidence="7">
    <location>
        <begin position="7"/>
        <end position="65"/>
    </location>
</feature>
<keyword evidence="2" id="KW-0805">Transcription regulation</keyword>
<evidence type="ECO:0000313" key="8">
    <source>
        <dbReference type="EMBL" id="MBB5221185.1"/>
    </source>
</evidence>
<dbReference type="InterPro" id="IPR000847">
    <property type="entry name" value="LysR_HTH_N"/>
</dbReference>
<reference evidence="8 9" key="1">
    <citation type="submission" date="2020-08" db="EMBL/GenBank/DDBJ databases">
        <title>Genomic Encyclopedia of Type Strains, Phase IV (KMG-IV): sequencing the most valuable type-strain genomes for metagenomic binning, comparative biology and taxonomic classification.</title>
        <authorList>
            <person name="Goeker M."/>
        </authorList>
    </citation>
    <scope>NUCLEOTIDE SEQUENCE [LARGE SCALE GENOMIC DNA]</scope>
    <source>
        <strain evidence="8 9">DSM 101730</strain>
    </source>
</reference>
<accession>A0A840SKL9</accession>
<sequence length="311" mass="32859">MDHIDAITLKQLRALAAIVRNGSLTAAAEELHVTPPAVSTQLRTLESNVGRPVLNRGPDGKVSLTPTGEELLAAAHTIETRLGLSRERLRALAEGRSGHVSLGVVSTAKYFAPGLVALARDEMPEVSIALRVGNREETIAAMMSGETDLAVMGRPPVAPDVVSEPIGPNPHVLVVPPGHRLLSGSVTAERLEAETFLLREHGSGTRILTERFLDESLGGRPFVSMELGTNETIKQGVMAGLGVAILSANTIFGEVTTGRLAVARAPGLPIVRQWFVVHLEGRPVVPAAATLARFIVENRARVLPDAAGLLG</sequence>
<dbReference type="Proteomes" id="UP000549457">
    <property type="component" value="Unassembled WGS sequence"/>
</dbReference>
<protein>
    <recommendedName>
        <fullName evidence="5">HTH-type transcriptional regulator CbbR</fullName>
    </recommendedName>
    <alternativeName>
        <fullName evidence="6">RuBisCO operon transcriptional regulator</fullName>
    </alternativeName>
</protein>
<dbReference type="SUPFAM" id="SSF46785">
    <property type="entry name" value="Winged helix' DNA-binding domain"/>
    <property type="match status" value="1"/>
</dbReference>
<dbReference type="GO" id="GO:0000976">
    <property type="term" value="F:transcription cis-regulatory region binding"/>
    <property type="evidence" value="ECO:0007669"/>
    <property type="project" value="TreeGrafter"/>
</dbReference>
<dbReference type="InterPro" id="IPR036388">
    <property type="entry name" value="WH-like_DNA-bd_sf"/>
</dbReference>
<dbReference type="Gene3D" id="1.10.10.10">
    <property type="entry name" value="Winged helix-like DNA-binding domain superfamily/Winged helix DNA-binding domain"/>
    <property type="match status" value="1"/>
</dbReference>
<keyword evidence="9" id="KW-1185">Reference proteome</keyword>
<dbReference type="PANTHER" id="PTHR30126">
    <property type="entry name" value="HTH-TYPE TRANSCRIPTIONAL REGULATOR"/>
    <property type="match status" value="1"/>
</dbReference>
<dbReference type="PRINTS" id="PR00039">
    <property type="entry name" value="HTHLYSR"/>
</dbReference>
<evidence type="ECO:0000256" key="6">
    <source>
        <dbReference type="ARBA" id="ARBA00043141"/>
    </source>
</evidence>
<organism evidence="8 9">
    <name type="scientific">Amaricoccus macauensis</name>
    <dbReference type="NCBI Taxonomy" id="57001"/>
    <lineage>
        <taxon>Bacteria</taxon>
        <taxon>Pseudomonadati</taxon>
        <taxon>Pseudomonadota</taxon>
        <taxon>Alphaproteobacteria</taxon>
        <taxon>Rhodobacterales</taxon>
        <taxon>Paracoccaceae</taxon>
        <taxon>Amaricoccus</taxon>
    </lineage>
</organism>
<evidence type="ECO:0000256" key="3">
    <source>
        <dbReference type="ARBA" id="ARBA00023125"/>
    </source>
</evidence>
<dbReference type="Pfam" id="PF00126">
    <property type="entry name" value="HTH_1"/>
    <property type="match status" value="1"/>
</dbReference>
<evidence type="ECO:0000256" key="1">
    <source>
        <dbReference type="ARBA" id="ARBA00009437"/>
    </source>
</evidence>
<dbReference type="InterPro" id="IPR005119">
    <property type="entry name" value="LysR_subst-bd"/>
</dbReference>
<evidence type="ECO:0000256" key="4">
    <source>
        <dbReference type="ARBA" id="ARBA00023163"/>
    </source>
</evidence>
<evidence type="ECO:0000313" key="9">
    <source>
        <dbReference type="Proteomes" id="UP000549457"/>
    </source>
</evidence>
<evidence type="ECO:0000256" key="2">
    <source>
        <dbReference type="ARBA" id="ARBA00023015"/>
    </source>
</evidence>
<dbReference type="SUPFAM" id="SSF53850">
    <property type="entry name" value="Periplasmic binding protein-like II"/>
    <property type="match status" value="1"/>
</dbReference>
<comment type="similarity">
    <text evidence="1">Belongs to the LysR transcriptional regulatory family.</text>
</comment>
<comment type="caution">
    <text evidence="8">The sequence shown here is derived from an EMBL/GenBank/DDBJ whole genome shotgun (WGS) entry which is preliminary data.</text>
</comment>